<evidence type="ECO:0000313" key="2">
    <source>
        <dbReference type="EMBL" id="KAJ6837884.1"/>
    </source>
</evidence>
<gene>
    <name evidence="2" type="ORF">M6B38_323585</name>
</gene>
<evidence type="ECO:0000256" key="1">
    <source>
        <dbReference type="SAM" id="MobiDB-lite"/>
    </source>
</evidence>
<feature type="region of interest" description="Disordered" evidence="1">
    <location>
        <begin position="74"/>
        <end position="100"/>
    </location>
</feature>
<reference evidence="2" key="2">
    <citation type="submission" date="2023-04" db="EMBL/GenBank/DDBJ databases">
        <authorList>
            <person name="Bruccoleri R.E."/>
            <person name="Oakeley E.J."/>
            <person name="Faust A.-M."/>
            <person name="Dessus-Babus S."/>
            <person name="Altorfer M."/>
            <person name="Burckhardt D."/>
            <person name="Oertli M."/>
            <person name="Naumann U."/>
            <person name="Petersen F."/>
            <person name="Wong J."/>
        </authorList>
    </citation>
    <scope>NUCLEOTIDE SEQUENCE</scope>
    <source>
        <strain evidence="2">GSM-AAB239-AS_SAM_17_03QT</strain>
        <tissue evidence="2">Leaf</tissue>
    </source>
</reference>
<sequence length="114" mass="13406">MSRFVPFARLGNDSHCLDEYYAFVRKMWHVAPKGMIEAYGVHYELKYPVVTDIDDEGKEYYNSVHYYVLIKAEPSGDPKTDRNGTLEEWLHSPRREDSQYKEDVDLRSLSIINV</sequence>
<organism evidence="2 3">
    <name type="scientific">Iris pallida</name>
    <name type="common">Sweet iris</name>
    <dbReference type="NCBI Taxonomy" id="29817"/>
    <lineage>
        <taxon>Eukaryota</taxon>
        <taxon>Viridiplantae</taxon>
        <taxon>Streptophyta</taxon>
        <taxon>Embryophyta</taxon>
        <taxon>Tracheophyta</taxon>
        <taxon>Spermatophyta</taxon>
        <taxon>Magnoliopsida</taxon>
        <taxon>Liliopsida</taxon>
        <taxon>Asparagales</taxon>
        <taxon>Iridaceae</taxon>
        <taxon>Iridoideae</taxon>
        <taxon>Irideae</taxon>
        <taxon>Iris</taxon>
    </lineage>
</organism>
<reference evidence="2" key="1">
    <citation type="journal article" date="2023" name="GigaByte">
        <title>Genome assembly of the bearded iris, Iris pallida Lam.</title>
        <authorList>
            <person name="Bruccoleri R.E."/>
            <person name="Oakeley E.J."/>
            <person name="Faust A.M.E."/>
            <person name="Altorfer M."/>
            <person name="Dessus-Babus S."/>
            <person name="Burckhardt D."/>
            <person name="Oertli M."/>
            <person name="Naumann U."/>
            <person name="Petersen F."/>
            <person name="Wong J."/>
        </authorList>
    </citation>
    <scope>NUCLEOTIDE SEQUENCE</scope>
    <source>
        <strain evidence="2">GSM-AAB239-AS_SAM_17_03QT</strain>
    </source>
</reference>
<dbReference type="EMBL" id="JANAVB010011197">
    <property type="protein sequence ID" value="KAJ6837884.1"/>
    <property type="molecule type" value="Genomic_DNA"/>
</dbReference>
<dbReference type="Proteomes" id="UP001140949">
    <property type="component" value="Unassembled WGS sequence"/>
</dbReference>
<dbReference type="AlphaFoldDB" id="A0AAX6HB06"/>
<accession>A0AAX6HB06</accession>
<protein>
    <submittedName>
        <fullName evidence="2">Uncharacterized protein</fullName>
    </submittedName>
</protein>
<evidence type="ECO:0000313" key="3">
    <source>
        <dbReference type="Proteomes" id="UP001140949"/>
    </source>
</evidence>
<comment type="caution">
    <text evidence="2">The sequence shown here is derived from an EMBL/GenBank/DDBJ whole genome shotgun (WGS) entry which is preliminary data.</text>
</comment>
<proteinExistence type="predicted"/>
<name>A0AAX6HB06_IRIPA</name>
<keyword evidence="3" id="KW-1185">Reference proteome</keyword>